<protein>
    <submittedName>
        <fullName evidence="3">DNA-entry nuclease</fullName>
    </submittedName>
</protein>
<accession>A0AAN1C7X0</accession>
<evidence type="ECO:0000313" key="5">
    <source>
        <dbReference type="Proteomes" id="UP000195609"/>
    </source>
</evidence>
<evidence type="ECO:0000313" key="4">
    <source>
        <dbReference type="EMBL" id="WNX28551.1"/>
    </source>
</evidence>
<feature type="region of interest" description="Disordered" evidence="1">
    <location>
        <begin position="107"/>
        <end position="138"/>
    </location>
</feature>
<feature type="compositionally biased region" description="Low complexity" evidence="1">
    <location>
        <begin position="116"/>
        <end position="138"/>
    </location>
</feature>
<evidence type="ECO:0000256" key="1">
    <source>
        <dbReference type="SAM" id="MobiDB-lite"/>
    </source>
</evidence>
<feature type="compositionally biased region" description="Low complexity" evidence="1">
    <location>
        <begin position="175"/>
        <end position="196"/>
    </location>
</feature>
<dbReference type="EMBL" id="CP136128">
    <property type="protein sequence ID" value="WNX28551.1"/>
    <property type="molecule type" value="Genomic_DNA"/>
</dbReference>
<sequence length="254" mass="26903">MSTLGNLFVMLGLIGTVWGTIRLVRQRKHPLTKRFNLIILIGGIVLMFVGSPMVDTKPSTASSAQTTTKKLTAKQKSLLKSEKARGKVLLAAKAKKSSELKALKKEQTKLEDQLDARASSSRAVEESASSAASESASREASASKVAASSAQAASSSQAAAAAAAAKQQAEEAKKSAAQQQQQQQQQQQAAATQQQAPTNQGDMNTAEQGTIVGNSRSMIYHVPGQAGYHMNSANAVYFKTEADAQAHGYRKALR</sequence>
<gene>
    <name evidence="3" type="ORF">BGL52_05655</name>
    <name evidence="4" type="ORF">RWA16_05385</name>
</gene>
<evidence type="ECO:0000313" key="3">
    <source>
        <dbReference type="EMBL" id="ARY91254.1"/>
    </source>
</evidence>
<reference evidence="4 6" key="2">
    <citation type="submission" date="2023-09" db="EMBL/GenBank/DDBJ databases">
        <title>Genomic characteristic of L. casei group strains isolated from clinical sources.</title>
        <authorList>
            <person name="Jarocki P."/>
        </authorList>
    </citation>
    <scope>NUCLEOTIDE SEQUENCE [LARGE SCALE GENOMIC DNA]</scope>
    <source>
        <strain evidence="4 6">LMG 24099</strain>
    </source>
</reference>
<reference evidence="3 5" key="1">
    <citation type="journal article" date="2017" name="Front. Immunol.">
        <title>Complete Genome Sequence of Lactobacillus casei LC5, a Potential Probiotics for Atopic Dermatitis.</title>
        <authorList>
            <person name="Kang J."/>
            <person name="Chung W.H."/>
            <person name="Lim T.J."/>
            <person name="Whon T.W."/>
            <person name="Lim S."/>
            <person name="Nam Y.D."/>
        </authorList>
    </citation>
    <scope>NUCLEOTIDE SEQUENCE [LARGE SCALE GENOMIC DNA]</scope>
    <source>
        <strain evidence="3 5">LC5</strain>
    </source>
</reference>
<name>A0AAN1C7X0_LACCA</name>
<dbReference type="EMBL" id="CP017065">
    <property type="protein sequence ID" value="ARY91254.1"/>
    <property type="molecule type" value="Genomic_DNA"/>
</dbReference>
<feature type="region of interest" description="Disordered" evidence="1">
    <location>
        <begin position="159"/>
        <end position="207"/>
    </location>
</feature>
<organism evidence="3 5">
    <name type="scientific">Lacticaseibacillus casei</name>
    <name type="common">Lactobacillus casei</name>
    <dbReference type="NCBI Taxonomy" id="1582"/>
    <lineage>
        <taxon>Bacteria</taxon>
        <taxon>Bacillati</taxon>
        <taxon>Bacillota</taxon>
        <taxon>Bacilli</taxon>
        <taxon>Lactobacillales</taxon>
        <taxon>Lactobacillaceae</taxon>
        <taxon>Lacticaseibacillus</taxon>
    </lineage>
</organism>
<feature type="compositionally biased region" description="Polar residues" evidence="1">
    <location>
        <begin position="197"/>
        <end position="207"/>
    </location>
</feature>
<dbReference type="Proteomes" id="UP001303564">
    <property type="component" value="Chromosome"/>
</dbReference>
<dbReference type="SUPFAM" id="SSF57884">
    <property type="entry name" value="Ada DNA repair protein, N-terminal domain (N-Ada 10)"/>
    <property type="match status" value="1"/>
</dbReference>
<dbReference type="AlphaFoldDB" id="A0AAN1C7X0"/>
<evidence type="ECO:0000256" key="2">
    <source>
        <dbReference type="SAM" id="Phobius"/>
    </source>
</evidence>
<feature type="transmembrane region" description="Helical" evidence="2">
    <location>
        <begin position="36"/>
        <end position="54"/>
    </location>
</feature>
<dbReference type="InterPro" id="IPR035451">
    <property type="entry name" value="Ada-like_dom_sf"/>
</dbReference>
<keyword evidence="6" id="KW-1185">Reference proteome</keyword>
<dbReference type="Gene3D" id="3.40.10.10">
    <property type="entry name" value="DNA Methylphosphotriester Repair Domain"/>
    <property type="match status" value="1"/>
</dbReference>
<keyword evidence="2" id="KW-0812">Transmembrane</keyword>
<evidence type="ECO:0000313" key="6">
    <source>
        <dbReference type="Proteomes" id="UP001303564"/>
    </source>
</evidence>
<feature type="transmembrane region" description="Helical" evidence="2">
    <location>
        <begin position="6"/>
        <end position="24"/>
    </location>
</feature>
<keyword evidence="2" id="KW-1133">Transmembrane helix</keyword>
<dbReference type="RefSeq" id="WP_087911980.1">
    <property type="nucleotide sequence ID" value="NZ_CP017065.1"/>
</dbReference>
<dbReference type="Proteomes" id="UP000195609">
    <property type="component" value="Chromosome"/>
</dbReference>
<proteinExistence type="predicted"/>
<keyword evidence="2" id="KW-0472">Membrane</keyword>